<proteinExistence type="predicted"/>
<organism evidence="1">
    <name type="scientific">Trypanosoma vivax (strain Y486)</name>
    <dbReference type="NCBI Taxonomy" id="1055687"/>
    <lineage>
        <taxon>Eukaryota</taxon>
        <taxon>Discoba</taxon>
        <taxon>Euglenozoa</taxon>
        <taxon>Kinetoplastea</taxon>
        <taxon>Metakinetoplastina</taxon>
        <taxon>Trypanosomatida</taxon>
        <taxon>Trypanosomatidae</taxon>
        <taxon>Trypanosoma</taxon>
        <taxon>Duttonella</taxon>
    </lineage>
</organism>
<evidence type="ECO:0000313" key="1">
    <source>
        <dbReference type="EMBL" id="CCC47795.1"/>
    </source>
</evidence>
<gene>
    <name evidence="1" type="ORF">TVY486_0500040</name>
</gene>
<accession>G0TV30</accession>
<dbReference type="EMBL" id="HE573021">
    <property type="protein sequence ID" value="CCC47795.1"/>
    <property type="molecule type" value="Genomic_DNA"/>
</dbReference>
<protein>
    <submittedName>
        <fullName evidence="1">Uncharacterized protein</fullName>
    </submittedName>
</protein>
<name>G0TV30_TRYVY</name>
<sequence>MAIRSLSSTVPHLPCHLTRNVYAEVNLLPPHRAKQQYLAASLCAPLRCKRKRGEAGAFTWPAHLSPSSFAAFLSSEGAEGFCPAFTQLDSLPPPNYKTTLHHARRSRSAHNYRLPFIALPHHLDTT</sequence>
<dbReference type="AlphaFoldDB" id="G0TV30"/>
<reference evidence="1" key="1">
    <citation type="journal article" date="2012" name="Proc. Natl. Acad. Sci. U.S.A.">
        <title>Antigenic diversity is generated by distinct evolutionary mechanisms in African trypanosome species.</title>
        <authorList>
            <person name="Jackson A.P."/>
            <person name="Berry A."/>
            <person name="Aslett M."/>
            <person name="Allison H.C."/>
            <person name="Burton P."/>
            <person name="Vavrova-Anderson J."/>
            <person name="Brown R."/>
            <person name="Browne H."/>
            <person name="Corton N."/>
            <person name="Hauser H."/>
            <person name="Gamble J."/>
            <person name="Gilderthorp R."/>
            <person name="Marcello L."/>
            <person name="McQuillan J."/>
            <person name="Otto T.D."/>
            <person name="Quail M.A."/>
            <person name="Sanders M.J."/>
            <person name="van Tonder A."/>
            <person name="Ginger M.L."/>
            <person name="Field M.C."/>
            <person name="Barry J.D."/>
            <person name="Hertz-Fowler C."/>
            <person name="Berriman M."/>
        </authorList>
    </citation>
    <scope>NUCLEOTIDE SEQUENCE</scope>
    <source>
        <strain evidence="1">Y486</strain>
    </source>
</reference>